<evidence type="ECO:0000313" key="5">
    <source>
        <dbReference type="Proteomes" id="UP000019141"/>
    </source>
</evidence>
<dbReference type="InterPro" id="IPR049383">
    <property type="entry name" value="UbiD-like_N"/>
</dbReference>
<feature type="domain" description="3-octaprenyl-4-hydroxybenzoate carboxy-lyase-like N-terminal" evidence="2">
    <location>
        <begin position="6"/>
        <end position="64"/>
    </location>
</feature>
<accession>W4L8U0</accession>
<dbReference type="InterPro" id="IPR048304">
    <property type="entry name" value="UbiD_Rift_dom"/>
</dbReference>
<evidence type="ECO:0000259" key="3">
    <source>
        <dbReference type="Pfam" id="PF20696"/>
    </source>
</evidence>
<dbReference type="GO" id="GO:0006744">
    <property type="term" value="P:ubiquinone biosynthetic process"/>
    <property type="evidence" value="ECO:0007669"/>
    <property type="project" value="TreeGrafter"/>
</dbReference>
<dbReference type="Pfam" id="PF20696">
    <property type="entry name" value="UbiD_C"/>
    <property type="match status" value="1"/>
</dbReference>
<name>W4L8U0_ENTF1</name>
<dbReference type="InterPro" id="IPR049381">
    <property type="entry name" value="UbiD-like_C"/>
</dbReference>
<dbReference type="AlphaFoldDB" id="W4L8U0"/>
<evidence type="ECO:0000259" key="1">
    <source>
        <dbReference type="Pfam" id="PF01977"/>
    </source>
</evidence>
<dbReference type="SUPFAM" id="SSF50475">
    <property type="entry name" value="FMN-binding split barrel"/>
    <property type="match status" value="1"/>
</dbReference>
<feature type="domain" description="3-octaprenyl-4-hydroxybenzoate carboxy-lyase-like Rift-related" evidence="1">
    <location>
        <begin position="75"/>
        <end position="271"/>
    </location>
</feature>
<dbReference type="GO" id="GO:0008694">
    <property type="term" value="F:4-hydroxy-3-polyprenylbenzoate decarboxylase activity"/>
    <property type="evidence" value="ECO:0007669"/>
    <property type="project" value="TreeGrafter"/>
</dbReference>
<dbReference type="Gene3D" id="3.40.1670.10">
    <property type="entry name" value="UbiD C-terminal domain-like"/>
    <property type="match status" value="1"/>
</dbReference>
<proteinExistence type="predicted"/>
<keyword evidence="5" id="KW-1185">Reference proteome</keyword>
<dbReference type="PANTHER" id="PTHR30108:SF17">
    <property type="entry name" value="FERULIC ACID DECARBOXYLASE 1"/>
    <property type="match status" value="1"/>
</dbReference>
<dbReference type="GO" id="GO:0005829">
    <property type="term" value="C:cytosol"/>
    <property type="evidence" value="ECO:0007669"/>
    <property type="project" value="TreeGrafter"/>
</dbReference>
<dbReference type="EMBL" id="AZHW01001114">
    <property type="protein sequence ID" value="ETW94125.1"/>
    <property type="molecule type" value="Genomic_DNA"/>
</dbReference>
<feature type="non-terminal residue" evidence="4">
    <location>
        <position position="1"/>
    </location>
</feature>
<evidence type="ECO:0000259" key="2">
    <source>
        <dbReference type="Pfam" id="PF20695"/>
    </source>
</evidence>
<dbReference type="HOGENOM" id="CLU_629337_0_0_7"/>
<gene>
    <name evidence="4" type="ORF">ETSY1_36215</name>
</gene>
<dbReference type="InterPro" id="IPR002830">
    <property type="entry name" value="UbiD"/>
</dbReference>
<reference evidence="4 5" key="1">
    <citation type="journal article" date="2014" name="Nature">
        <title>An environmental bacterial taxon with a large and distinct metabolic repertoire.</title>
        <authorList>
            <person name="Wilson M.C."/>
            <person name="Mori T."/>
            <person name="Ruckert C."/>
            <person name="Uria A.R."/>
            <person name="Helf M.J."/>
            <person name="Takada K."/>
            <person name="Gernert C."/>
            <person name="Steffens U.A."/>
            <person name="Heycke N."/>
            <person name="Schmitt S."/>
            <person name="Rinke C."/>
            <person name="Helfrich E.J."/>
            <person name="Brachmann A.O."/>
            <person name="Gurgui C."/>
            <person name="Wakimoto T."/>
            <person name="Kracht M."/>
            <person name="Crusemann M."/>
            <person name="Hentschel U."/>
            <person name="Abe I."/>
            <person name="Matsunaga S."/>
            <person name="Kalinowski J."/>
            <person name="Takeyama H."/>
            <person name="Piel J."/>
        </authorList>
    </citation>
    <scope>NUCLEOTIDE SEQUENCE [LARGE SCALE GENOMIC DNA]</scope>
    <source>
        <strain evidence="5">TSY1</strain>
    </source>
</reference>
<dbReference type="Pfam" id="PF01977">
    <property type="entry name" value="UbiD"/>
    <property type="match status" value="1"/>
</dbReference>
<evidence type="ECO:0008006" key="6">
    <source>
        <dbReference type="Google" id="ProtNLM"/>
    </source>
</evidence>
<dbReference type="Proteomes" id="UP000019141">
    <property type="component" value="Unassembled WGS sequence"/>
</dbReference>
<dbReference type="PANTHER" id="PTHR30108">
    <property type="entry name" value="3-OCTAPRENYL-4-HYDROXYBENZOATE CARBOXY-LYASE-RELATED"/>
    <property type="match status" value="1"/>
</dbReference>
<dbReference type="NCBIfam" id="TIGR00148">
    <property type="entry name" value="UbiD family decarboxylase"/>
    <property type="match status" value="1"/>
</dbReference>
<sequence>GNLSYDIMALVLEYERRRRFPILLFENVKGHDTPIICNIIAGRRCLAVALQVSEADMSDTFADRLKTFIDPVEISQPPFRDMIWTGADADLSRLPIPIYFPGDAGPYLTAGMLVAKHPDTGVVTEGYHRLQIKGPQTMGCSLHSRRRMFEYFRLYEARGENMPAAICLGLHPIVSMGSLSYPPPEKSKFQAIGGLFGAPMEVAACTTIDLQVPAWSEIVIEGEMMAGEREPEGPFGEFTGYFSARSTQNVFRVKAISQRRDAWFQSIASGRAGDHLTTLGALREVEIRNALRKTIPGVKDVHLPLSGCSSFTAFISLDQTRPGEAKHAISIALGVDHYLKFVVVVDSDVDVFDESDVLWAVATRVQADQDLLTISGSLGAILDPSASEEGLTAKLGIDATRPLGKTFADKLVMDANKMDWARDLADRLSTAMKPR</sequence>
<dbReference type="Pfam" id="PF20695">
    <property type="entry name" value="UbiD_N"/>
    <property type="match status" value="1"/>
</dbReference>
<dbReference type="SUPFAM" id="SSF143968">
    <property type="entry name" value="UbiD C-terminal domain-like"/>
    <property type="match status" value="1"/>
</dbReference>
<comment type="caution">
    <text evidence="4">The sequence shown here is derived from an EMBL/GenBank/DDBJ whole genome shotgun (WGS) entry which is preliminary data.</text>
</comment>
<protein>
    <recommendedName>
        <fullName evidence="6">UbiD family decarboxylase</fullName>
    </recommendedName>
</protein>
<feature type="domain" description="3-octaprenyl-4-hydroxybenzoate carboxy-lyase-like C-terminal" evidence="3">
    <location>
        <begin position="278"/>
        <end position="399"/>
    </location>
</feature>
<evidence type="ECO:0000313" key="4">
    <source>
        <dbReference type="EMBL" id="ETW94125.1"/>
    </source>
</evidence>
<organism evidence="4 5">
    <name type="scientific">Entotheonella factor</name>
    <dbReference type="NCBI Taxonomy" id="1429438"/>
    <lineage>
        <taxon>Bacteria</taxon>
        <taxon>Pseudomonadati</taxon>
        <taxon>Nitrospinota/Tectimicrobiota group</taxon>
        <taxon>Candidatus Tectimicrobiota</taxon>
        <taxon>Candidatus Entotheonellia</taxon>
        <taxon>Candidatus Entotheonellales</taxon>
        <taxon>Candidatus Entotheonellaceae</taxon>
        <taxon>Candidatus Entotheonella</taxon>
    </lineage>
</organism>